<accession>A0ABS6A8Z2</accession>
<dbReference type="Proteomes" id="UP000753376">
    <property type="component" value="Unassembled WGS sequence"/>
</dbReference>
<dbReference type="Pfam" id="PF06276">
    <property type="entry name" value="FhuF"/>
    <property type="match status" value="1"/>
</dbReference>
<evidence type="ECO:0000313" key="2">
    <source>
        <dbReference type="EMBL" id="MBU2874224.1"/>
    </source>
</evidence>
<comment type="caution">
    <text evidence="2">The sequence shown here is derived from an EMBL/GenBank/DDBJ whole genome shotgun (WGS) entry which is preliminary data.</text>
</comment>
<name>A0ABS6A8Z2_9GAMM</name>
<proteinExistence type="predicted"/>
<dbReference type="NCBIfam" id="TIGR03951">
    <property type="entry name" value="Fe_III_red_FhuF"/>
    <property type="match status" value="1"/>
</dbReference>
<dbReference type="InterPro" id="IPR008090">
    <property type="entry name" value="Fe_iron_reduct"/>
</dbReference>
<evidence type="ECO:0000259" key="1">
    <source>
        <dbReference type="Pfam" id="PF06276"/>
    </source>
</evidence>
<organism evidence="2 3">
    <name type="scientific">Marinobacter salexigens</name>
    <dbReference type="NCBI Taxonomy" id="1925763"/>
    <lineage>
        <taxon>Bacteria</taxon>
        <taxon>Pseudomonadati</taxon>
        <taxon>Pseudomonadota</taxon>
        <taxon>Gammaproteobacteria</taxon>
        <taxon>Pseudomonadales</taxon>
        <taxon>Marinobacteraceae</taxon>
        <taxon>Marinobacter</taxon>
    </lineage>
</organism>
<evidence type="ECO:0000313" key="3">
    <source>
        <dbReference type="Proteomes" id="UP000753376"/>
    </source>
</evidence>
<sequence>MPALDHLFTGNLERYRDALVVKGQDQRVGVPASDLASEEGVARLLSQYRKSQSGDDQRALISLWSKHYFAKLTVPVVVANLMSGHDLPVALDQVEVILDESGLPEAFRLPHGGGPFQTTPLDSFERFRALLDLNFAPLIEGWCAHIKISRRVLWNNAANYFEWLIRTLESAGLPDSLLWDGQQLVKLGKRPNGLSNPMANPVRYVERGEGIEPQRQRQQCCLRYRLPTLPLCQNCPLIDRPPKGALLPGTG</sequence>
<reference evidence="2 3" key="1">
    <citation type="submission" date="2021-05" db="EMBL/GenBank/DDBJ databases">
        <title>Draft genomes of bacteria isolated from model marine particles.</title>
        <authorList>
            <person name="Datta M.S."/>
            <person name="Schwartzman J.A."/>
            <person name="Enke T.N."/>
            <person name="Saavedra J."/>
            <person name="Cermak N."/>
            <person name="Cordero O.X."/>
        </authorList>
    </citation>
    <scope>NUCLEOTIDE SEQUENCE [LARGE SCALE GENOMIC DNA]</scope>
    <source>
        <strain evidence="2 3">D2M19</strain>
    </source>
</reference>
<protein>
    <submittedName>
        <fullName evidence="2">Siderophore-iron reductase FhuF</fullName>
    </submittedName>
</protein>
<keyword evidence="3" id="KW-1185">Reference proteome</keyword>
<gene>
    <name evidence="2" type="primary">fhuF</name>
    <name evidence="2" type="ORF">KO508_09415</name>
</gene>
<feature type="domain" description="Aerobactin siderophore biosynthesis IucA/IucC-like C-terminal" evidence="1">
    <location>
        <begin position="62"/>
        <end position="210"/>
    </location>
</feature>
<dbReference type="EMBL" id="JAHKPV010000017">
    <property type="protein sequence ID" value="MBU2874224.1"/>
    <property type="molecule type" value="Genomic_DNA"/>
</dbReference>
<dbReference type="InterPro" id="IPR022770">
    <property type="entry name" value="IucA/IucC-like_C"/>
</dbReference>